<reference evidence="3" key="1">
    <citation type="submission" date="2020-08" db="EMBL/GenBank/DDBJ databases">
        <authorList>
            <person name="Cejkova D."/>
            <person name="Kubasova T."/>
            <person name="Jahodarova E."/>
            <person name="Rychlik I."/>
        </authorList>
    </citation>
    <scope>NUCLEOTIDE SEQUENCE</scope>
    <source>
        <strain evidence="3">An824</strain>
    </source>
</reference>
<dbReference type="GO" id="GO:0046872">
    <property type="term" value="F:metal ion binding"/>
    <property type="evidence" value="ECO:0007669"/>
    <property type="project" value="UniProtKB-KW"/>
</dbReference>
<dbReference type="PANTHER" id="PTHR35848:SF6">
    <property type="entry name" value="CUPIN TYPE-2 DOMAIN-CONTAINING PROTEIN"/>
    <property type="match status" value="1"/>
</dbReference>
<name>A0A938WU70_9BACT</name>
<dbReference type="InterPro" id="IPR051610">
    <property type="entry name" value="GPI/OXD"/>
</dbReference>
<proteinExistence type="predicted"/>
<keyword evidence="1" id="KW-0479">Metal-binding</keyword>
<dbReference type="AlphaFoldDB" id="A0A938WU70"/>
<feature type="domain" description="Cupin type-2" evidence="2">
    <location>
        <begin position="39"/>
        <end position="106"/>
    </location>
</feature>
<evidence type="ECO:0000313" key="3">
    <source>
        <dbReference type="EMBL" id="MBM6673320.1"/>
    </source>
</evidence>
<keyword evidence="4" id="KW-1185">Reference proteome</keyword>
<dbReference type="Pfam" id="PF07883">
    <property type="entry name" value="Cupin_2"/>
    <property type="match status" value="1"/>
</dbReference>
<evidence type="ECO:0000313" key="4">
    <source>
        <dbReference type="Proteomes" id="UP000706891"/>
    </source>
</evidence>
<dbReference type="PANTHER" id="PTHR35848">
    <property type="entry name" value="OXALATE-BINDING PROTEIN"/>
    <property type="match status" value="1"/>
</dbReference>
<dbReference type="InterPro" id="IPR014710">
    <property type="entry name" value="RmlC-like_jellyroll"/>
</dbReference>
<sequence length="110" mass="12321">MIIDFSQIKEESVMNFKGGKGELCTRNYIDGKCKIMKSCLRPGASSGLHTHEGNCEIVYIISGTATFYYDGEKETANPGEVHYCPEGHAHYMENNTDTDLVYLAIVPEHR</sequence>
<dbReference type="Gene3D" id="2.60.120.10">
    <property type="entry name" value="Jelly Rolls"/>
    <property type="match status" value="1"/>
</dbReference>
<evidence type="ECO:0000259" key="2">
    <source>
        <dbReference type="Pfam" id="PF07883"/>
    </source>
</evidence>
<reference evidence="3" key="2">
    <citation type="journal article" date="2021" name="Sci. Rep.">
        <title>The distribution of antibiotic resistance genes in chicken gut microbiota commensals.</title>
        <authorList>
            <person name="Juricova H."/>
            <person name="Matiasovicova J."/>
            <person name="Kubasova T."/>
            <person name="Cejkova D."/>
            <person name="Rychlik I."/>
        </authorList>
    </citation>
    <scope>NUCLEOTIDE SEQUENCE</scope>
    <source>
        <strain evidence="3">An824</strain>
    </source>
</reference>
<dbReference type="InterPro" id="IPR011051">
    <property type="entry name" value="RmlC_Cupin_sf"/>
</dbReference>
<dbReference type="RefSeq" id="WP_205103989.1">
    <property type="nucleotide sequence ID" value="NZ_JACJJG010000018.1"/>
</dbReference>
<accession>A0A938WU70</accession>
<comment type="caution">
    <text evidence="3">The sequence shown here is derived from an EMBL/GenBank/DDBJ whole genome shotgun (WGS) entry which is preliminary data.</text>
</comment>
<dbReference type="Proteomes" id="UP000706891">
    <property type="component" value="Unassembled WGS sequence"/>
</dbReference>
<dbReference type="InterPro" id="IPR013096">
    <property type="entry name" value="Cupin_2"/>
</dbReference>
<dbReference type="SUPFAM" id="SSF51182">
    <property type="entry name" value="RmlC-like cupins"/>
    <property type="match status" value="1"/>
</dbReference>
<gene>
    <name evidence="3" type="ORF">H6A34_05445</name>
</gene>
<protein>
    <submittedName>
        <fullName evidence="3">Cupin domain-containing protein</fullName>
    </submittedName>
</protein>
<evidence type="ECO:0000256" key="1">
    <source>
        <dbReference type="ARBA" id="ARBA00022723"/>
    </source>
</evidence>
<dbReference type="EMBL" id="JACJJG010000018">
    <property type="protein sequence ID" value="MBM6673320.1"/>
    <property type="molecule type" value="Genomic_DNA"/>
</dbReference>
<organism evidence="3 4">
    <name type="scientific">Marseilla massiliensis</name>
    <dbReference type="NCBI Taxonomy" id="1841864"/>
    <lineage>
        <taxon>Bacteria</taxon>
        <taxon>Pseudomonadati</taxon>
        <taxon>Bacteroidota</taxon>
        <taxon>Bacteroidia</taxon>
        <taxon>Bacteroidales</taxon>
        <taxon>Prevotellaceae</taxon>
        <taxon>Marseilla</taxon>
    </lineage>
</organism>